<keyword evidence="2" id="KW-1185">Reference proteome</keyword>
<name>A0A3D9HRH4_9PROT</name>
<proteinExistence type="predicted"/>
<organism evidence="1 2">
    <name type="scientific">Aestuariispira insulae</name>
    <dbReference type="NCBI Taxonomy" id="1461337"/>
    <lineage>
        <taxon>Bacteria</taxon>
        <taxon>Pseudomonadati</taxon>
        <taxon>Pseudomonadota</taxon>
        <taxon>Alphaproteobacteria</taxon>
        <taxon>Rhodospirillales</taxon>
        <taxon>Kiloniellaceae</taxon>
        <taxon>Aestuariispira</taxon>
    </lineage>
</organism>
<dbReference type="AlphaFoldDB" id="A0A3D9HRH4"/>
<gene>
    <name evidence="1" type="ORF">DFP90_102131</name>
</gene>
<protein>
    <submittedName>
        <fullName evidence="1">Uncharacterized protein</fullName>
    </submittedName>
</protein>
<dbReference type="EMBL" id="QRDW01000002">
    <property type="protein sequence ID" value="RED52113.1"/>
    <property type="molecule type" value="Genomic_DNA"/>
</dbReference>
<dbReference type="Proteomes" id="UP000256845">
    <property type="component" value="Unassembled WGS sequence"/>
</dbReference>
<evidence type="ECO:0000313" key="2">
    <source>
        <dbReference type="Proteomes" id="UP000256845"/>
    </source>
</evidence>
<sequence>MSIALSGARLMQSIGKMAKRRMKWMALLLLMPVLTGCDTINWKDWVGNTLENLCDEARECKPGKQDPDEISRLD</sequence>
<accession>A0A3D9HRH4</accession>
<reference evidence="1 2" key="1">
    <citation type="submission" date="2018-07" db="EMBL/GenBank/DDBJ databases">
        <title>Genomic Encyclopedia of Type Strains, Phase III (KMG-III): the genomes of soil and plant-associated and newly described type strains.</title>
        <authorList>
            <person name="Whitman W."/>
        </authorList>
    </citation>
    <scope>NUCLEOTIDE SEQUENCE [LARGE SCALE GENOMIC DNA]</scope>
    <source>
        <strain evidence="1 2">CECT 8488</strain>
    </source>
</reference>
<evidence type="ECO:0000313" key="1">
    <source>
        <dbReference type="EMBL" id="RED52113.1"/>
    </source>
</evidence>
<comment type="caution">
    <text evidence="1">The sequence shown here is derived from an EMBL/GenBank/DDBJ whole genome shotgun (WGS) entry which is preliminary data.</text>
</comment>